<reference evidence="13" key="1">
    <citation type="submission" date="2017-09" db="EMBL/GenBank/DDBJ databases">
        <title>Depth-based differentiation of microbial function through sediment-hosted aquifers and enrichment of novel symbionts in the deep terrestrial subsurface.</title>
        <authorList>
            <person name="Probst A.J."/>
            <person name="Ladd B."/>
            <person name="Jarett J.K."/>
            <person name="Geller-Mcgrath D.E."/>
            <person name="Sieber C.M.K."/>
            <person name="Emerson J.B."/>
            <person name="Anantharaman K."/>
            <person name="Thomas B.C."/>
            <person name="Malmstrom R."/>
            <person name="Stieglmeier M."/>
            <person name="Klingl A."/>
            <person name="Woyke T."/>
            <person name="Ryan C.M."/>
            <person name="Banfield J.F."/>
        </authorList>
    </citation>
    <scope>NUCLEOTIDE SEQUENCE [LARGE SCALE GENOMIC DNA]</scope>
</reference>
<dbReference type="GO" id="GO:0045259">
    <property type="term" value="C:proton-transporting ATP synthase complex"/>
    <property type="evidence" value="ECO:0007669"/>
    <property type="project" value="UniProtKB-KW"/>
</dbReference>
<dbReference type="InterPro" id="IPR036771">
    <property type="entry name" value="ATPsynth_dsu/esu_N"/>
</dbReference>
<dbReference type="PANTHER" id="PTHR13822">
    <property type="entry name" value="ATP SYNTHASE DELTA/EPSILON CHAIN"/>
    <property type="match status" value="1"/>
</dbReference>
<feature type="coiled-coil region" evidence="9">
    <location>
        <begin position="85"/>
        <end position="117"/>
    </location>
</feature>
<evidence type="ECO:0000256" key="2">
    <source>
        <dbReference type="ARBA" id="ARBA00005712"/>
    </source>
</evidence>
<dbReference type="InterPro" id="IPR020546">
    <property type="entry name" value="ATP_synth_F1_dsu/esu_N"/>
</dbReference>
<keyword evidence="9" id="KW-0175">Coiled coil</keyword>
<evidence type="ECO:0000256" key="8">
    <source>
        <dbReference type="RuleBase" id="RU003656"/>
    </source>
</evidence>
<dbReference type="SUPFAM" id="SSF51344">
    <property type="entry name" value="Epsilon subunit of F1F0-ATP synthase N-terminal domain"/>
    <property type="match status" value="1"/>
</dbReference>
<keyword evidence="7 8" id="KW-0066">ATP synthesis</keyword>
<dbReference type="Proteomes" id="UP000229128">
    <property type="component" value="Unassembled WGS sequence"/>
</dbReference>
<evidence type="ECO:0000256" key="7">
    <source>
        <dbReference type="ARBA" id="ARBA00023310"/>
    </source>
</evidence>
<dbReference type="Gene3D" id="2.60.15.10">
    <property type="entry name" value="F0F1 ATP synthase delta/epsilon subunit, N-terminal"/>
    <property type="match status" value="1"/>
</dbReference>
<accession>A0A2H0U4T4</accession>
<dbReference type="GO" id="GO:0005886">
    <property type="term" value="C:plasma membrane"/>
    <property type="evidence" value="ECO:0007669"/>
    <property type="project" value="UniProtKB-SubCell"/>
</dbReference>
<comment type="similarity">
    <text evidence="2 8">Belongs to the ATPase epsilon chain family.</text>
</comment>
<keyword evidence="5" id="KW-0472">Membrane</keyword>
<keyword evidence="3 8" id="KW-0813">Transport</keyword>
<evidence type="ECO:0000256" key="1">
    <source>
        <dbReference type="ARBA" id="ARBA00004202"/>
    </source>
</evidence>
<dbReference type="InterPro" id="IPR001469">
    <property type="entry name" value="ATP_synth_F1_dsu/esu"/>
</dbReference>
<feature type="domain" description="ATP synthase F1 complex delta/epsilon subunit N-terminal" evidence="11">
    <location>
        <begin position="4"/>
        <end position="86"/>
    </location>
</feature>
<evidence type="ECO:0000313" key="13">
    <source>
        <dbReference type="Proteomes" id="UP000229128"/>
    </source>
</evidence>
<dbReference type="EMBL" id="PFBQ01000063">
    <property type="protein sequence ID" value="PIR80505.1"/>
    <property type="molecule type" value="Genomic_DNA"/>
</dbReference>
<evidence type="ECO:0000256" key="4">
    <source>
        <dbReference type="ARBA" id="ARBA00023065"/>
    </source>
</evidence>
<protein>
    <submittedName>
        <fullName evidence="12">ATP synthase F1 subunit epsilon</fullName>
    </submittedName>
</protein>
<dbReference type="SUPFAM" id="SSF46604">
    <property type="entry name" value="Epsilon subunit of F1F0-ATP synthase C-terminal domain"/>
    <property type="match status" value="1"/>
</dbReference>
<dbReference type="GO" id="GO:0046933">
    <property type="term" value="F:proton-transporting ATP synthase activity, rotational mechanism"/>
    <property type="evidence" value="ECO:0007669"/>
    <property type="project" value="InterPro"/>
</dbReference>
<dbReference type="Gene3D" id="1.20.5.440">
    <property type="entry name" value="ATP synthase delta/epsilon subunit, C-terminal domain"/>
    <property type="match status" value="1"/>
</dbReference>
<evidence type="ECO:0000259" key="11">
    <source>
        <dbReference type="Pfam" id="PF02823"/>
    </source>
</evidence>
<dbReference type="NCBIfam" id="TIGR01216">
    <property type="entry name" value="ATP_synt_epsi"/>
    <property type="match status" value="1"/>
</dbReference>
<dbReference type="Pfam" id="PF02823">
    <property type="entry name" value="ATP-synt_DE_N"/>
    <property type="match status" value="1"/>
</dbReference>
<sequence length="150" mass="16441">MKSIKLKIVTLEKVVSSDTVSQVSLDTKMGQITILPNHLPLVAELVPGEIIVKKSTKGGETEEWMAVSGGFVEVLPDAVVILADTAEYAAEIDQARAEEARAKAEELLKEKMVDSKEYAYVAAKLQKELARLRVVRKRKNKFSAVSADSL</sequence>
<proteinExistence type="inferred from homology"/>
<dbReference type="HAMAP" id="MF_00530">
    <property type="entry name" value="ATP_synth_epsil_bac"/>
    <property type="match status" value="1"/>
</dbReference>
<comment type="subcellular location">
    <subcellularLocation>
        <location evidence="1">Cell membrane</location>
        <topology evidence="1">Peripheral membrane protein</topology>
    </subcellularLocation>
</comment>
<keyword evidence="4 8" id="KW-0406">Ion transport</keyword>
<name>A0A2H0U4T4_9BACT</name>
<comment type="subunit">
    <text evidence="8">F-type ATPases have 2 components, CF(1) - the catalytic core - and CF(0) - the membrane proton channel. CF(1) has five subunits: alpha(3), beta(3), gamma(1), delta(1), epsilon(1). CF(0) has three main subunits: a, b and c.</text>
</comment>
<dbReference type="InterPro" id="IPR020547">
    <property type="entry name" value="ATP_synth_F1_esu_C"/>
</dbReference>
<keyword evidence="6 8" id="KW-0139">CF(1)</keyword>
<gene>
    <name evidence="12" type="primary">atpC</name>
    <name evidence="12" type="ORF">COU24_03515</name>
</gene>
<evidence type="ECO:0000256" key="9">
    <source>
        <dbReference type="SAM" id="Coils"/>
    </source>
</evidence>
<feature type="domain" description="ATP synthase epsilon subunit C-terminal" evidence="10">
    <location>
        <begin position="91"/>
        <end position="135"/>
    </location>
</feature>
<evidence type="ECO:0000256" key="3">
    <source>
        <dbReference type="ARBA" id="ARBA00022448"/>
    </source>
</evidence>
<dbReference type="InterPro" id="IPR036794">
    <property type="entry name" value="ATP_F1_dsu/esu_C_sf"/>
</dbReference>
<evidence type="ECO:0000259" key="10">
    <source>
        <dbReference type="Pfam" id="PF00401"/>
    </source>
</evidence>
<dbReference type="CDD" id="cd12152">
    <property type="entry name" value="F1-ATPase_delta"/>
    <property type="match status" value="1"/>
</dbReference>
<dbReference type="Pfam" id="PF00401">
    <property type="entry name" value="ATP-synt_DE"/>
    <property type="match status" value="1"/>
</dbReference>
<dbReference type="AlphaFoldDB" id="A0A2H0U4T4"/>
<evidence type="ECO:0000313" key="12">
    <source>
        <dbReference type="EMBL" id="PIR80505.1"/>
    </source>
</evidence>
<organism evidence="12 13">
    <name type="scientific">Candidatus Kuenenbacteria bacterium CG10_big_fil_rev_8_21_14_0_10_39_14</name>
    <dbReference type="NCBI Taxonomy" id="1974619"/>
    <lineage>
        <taxon>Bacteria</taxon>
        <taxon>Candidatus Kueneniibacteriota</taxon>
    </lineage>
</organism>
<comment type="caution">
    <text evidence="12">The sequence shown here is derived from an EMBL/GenBank/DDBJ whole genome shotgun (WGS) entry which is preliminary data.</text>
</comment>
<evidence type="ECO:0000256" key="6">
    <source>
        <dbReference type="ARBA" id="ARBA00023196"/>
    </source>
</evidence>
<dbReference type="PANTHER" id="PTHR13822:SF10">
    <property type="entry name" value="ATP SYNTHASE EPSILON CHAIN, CHLOROPLASTIC"/>
    <property type="match status" value="1"/>
</dbReference>
<feature type="non-terminal residue" evidence="12">
    <location>
        <position position="150"/>
    </location>
</feature>
<evidence type="ECO:0000256" key="5">
    <source>
        <dbReference type="ARBA" id="ARBA00023136"/>
    </source>
</evidence>